<gene>
    <name evidence="1" type="ORF">ACFPWV_04185</name>
</gene>
<dbReference type="EMBL" id="JBHSKN010000004">
    <property type="protein sequence ID" value="MFC5239122.1"/>
    <property type="molecule type" value="Genomic_DNA"/>
</dbReference>
<dbReference type="RefSeq" id="WP_344561401.1">
    <property type="nucleotide sequence ID" value="NZ_BAAATG010000021.1"/>
</dbReference>
<keyword evidence="2" id="KW-1185">Reference proteome</keyword>
<proteinExistence type="predicted"/>
<sequence length="140" mass="15797">MLRITVTVDDPTDDFRDKLLALLEEHAAHVDVDATWTVERAVRYYRTLPARARRIVRMAAVNDGFVDDDELRTDGGSLRGHSGALKRVLERGAREGWWPAGMRPPIQAQGPGFGKVKGYSMPTELVDVFLEAVDRHDKQR</sequence>
<name>A0ABW0DJZ5_9ACTN</name>
<comment type="caution">
    <text evidence="1">The sequence shown here is derived from an EMBL/GenBank/DDBJ whole genome shotgun (WGS) entry which is preliminary data.</text>
</comment>
<reference evidence="2" key="1">
    <citation type="journal article" date="2019" name="Int. J. Syst. Evol. Microbiol.">
        <title>The Global Catalogue of Microorganisms (GCM) 10K type strain sequencing project: providing services to taxonomists for standard genome sequencing and annotation.</title>
        <authorList>
            <consortium name="The Broad Institute Genomics Platform"/>
            <consortium name="The Broad Institute Genome Sequencing Center for Infectious Disease"/>
            <person name="Wu L."/>
            <person name="Ma J."/>
        </authorList>
    </citation>
    <scope>NUCLEOTIDE SEQUENCE [LARGE SCALE GENOMIC DNA]</scope>
    <source>
        <strain evidence="2">CGMCC 4.7131</strain>
    </source>
</reference>
<organism evidence="1 2">
    <name type="scientific">Streptomyces atrovirens</name>
    <dbReference type="NCBI Taxonomy" id="285556"/>
    <lineage>
        <taxon>Bacteria</taxon>
        <taxon>Bacillati</taxon>
        <taxon>Actinomycetota</taxon>
        <taxon>Actinomycetes</taxon>
        <taxon>Kitasatosporales</taxon>
        <taxon>Streptomycetaceae</taxon>
        <taxon>Streptomyces</taxon>
    </lineage>
</organism>
<protein>
    <submittedName>
        <fullName evidence="1">Uncharacterized protein</fullName>
    </submittedName>
</protein>
<evidence type="ECO:0000313" key="2">
    <source>
        <dbReference type="Proteomes" id="UP001596035"/>
    </source>
</evidence>
<evidence type="ECO:0000313" key="1">
    <source>
        <dbReference type="EMBL" id="MFC5239122.1"/>
    </source>
</evidence>
<dbReference type="Proteomes" id="UP001596035">
    <property type="component" value="Unassembled WGS sequence"/>
</dbReference>
<accession>A0ABW0DJZ5</accession>